<gene>
    <name evidence="7" type="ORF">RNZ46_03215</name>
</gene>
<dbReference type="PANTHER" id="PTHR43133">
    <property type="entry name" value="RNA POLYMERASE ECF-TYPE SIGMA FACTO"/>
    <property type="match status" value="1"/>
</dbReference>
<dbReference type="GO" id="GO:0003677">
    <property type="term" value="F:DNA binding"/>
    <property type="evidence" value="ECO:0007669"/>
    <property type="project" value="InterPro"/>
</dbReference>
<dbReference type="KEGG" id="hws:RNZ46_03215"/>
<name>A0AA97EMX4_9FLAO</name>
<dbReference type="AlphaFoldDB" id="A0AA97EMX4"/>
<evidence type="ECO:0000259" key="6">
    <source>
        <dbReference type="Pfam" id="PF08281"/>
    </source>
</evidence>
<evidence type="ECO:0000256" key="4">
    <source>
        <dbReference type="ARBA" id="ARBA00023163"/>
    </source>
</evidence>
<dbReference type="GO" id="GO:0016987">
    <property type="term" value="F:sigma factor activity"/>
    <property type="evidence" value="ECO:0007669"/>
    <property type="project" value="UniProtKB-KW"/>
</dbReference>
<evidence type="ECO:0000256" key="1">
    <source>
        <dbReference type="ARBA" id="ARBA00010641"/>
    </source>
</evidence>
<dbReference type="CDD" id="cd06171">
    <property type="entry name" value="Sigma70_r4"/>
    <property type="match status" value="1"/>
</dbReference>
<protein>
    <submittedName>
        <fullName evidence="7">RNA polymerase sigma factor</fullName>
    </submittedName>
</protein>
<dbReference type="InterPro" id="IPR014284">
    <property type="entry name" value="RNA_pol_sigma-70_dom"/>
</dbReference>
<organism evidence="7 8">
    <name type="scientific">Hwangdonia lutea</name>
    <dbReference type="NCBI Taxonomy" id="3075823"/>
    <lineage>
        <taxon>Bacteria</taxon>
        <taxon>Pseudomonadati</taxon>
        <taxon>Bacteroidota</taxon>
        <taxon>Flavobacteriia</taxon>
        <taxon>Flavobacteriales</taxon>
        <taxon>Flavobacteriaceae</taxon>
        <taxon>Hwangdonia</taxon>
    </lineage>
</organism>
<dbReference type="NCBIfam" id="TIGR02937">
    <property type="entry name" value="sigma70-ECF"/>
    <property type="match status" value="1"/>
</dbReference>
<evidence type="ECO:0000256" key="2">
    <source>
        <dbReference type="ARBA" id="ARBA00023015"/>
    </source>
</evidence>
<dbReference type="Pfam" id="PF08281">
    <property type="entry name" value="Sigma70_r4_2"/>
    <property type="match status" value="1"/>
</dbReference>
<dbReference type="GO" id="GO:0006352">
    <property type="term" value="P:DNA-templated transcription initiation"/>
    <property type="evidence" value="ECO:0007669"/>
    <property type="project" value="InterPro"/>
</dbReference>
<dbReference type="Gene3D" id="1.10.1740.10">
    <property type="match status" value="1"/>
</dbReference>
<proteinExistence type="inferred from homology"/>
<dbReference type="InterPro" id="IPR013324">
    <property type="entry name" value="RNA_pol_sigma_r3/r4-like"/>
</dbReference>
<dbReference type="PANTHER" id="PTHR43133:SF51">
    <property type="entry name" value="RNA POLYMERASE SIGMA FACTOR"/>
    <property type="match status" value="1"/>
</dbReference>
<comment type="similarity">
    <text evidence="1">Belongs to the sigma-70 factor family. ECF subfamily.</text>
</comment>
<dbReference type="EMBL" id="CP136521">
    <property type="protein sequence ID" value="WOD44277.1"/>
    <property type="molecule type" value="Genomic_DNA"/>
</dbReference>
<dbReference type="InterPro" id="IPR013249">
    <property type="entry name" value="RNA_pol_sigma70_r4_t2"/>
</dbReference>
<dbReference type="Pfam" id="PF04542">
    <property type="entry name" value="Sigma70_r2"/>
    <property type="match status" value="1"/>
</dbReference>
<accession>A0AA97EMX4</accession>
<dbReference type="Gene3D" id="1.10.10.10">
    <property type="entry name" value="Winged helix-like DNA-binding domain superfamily/Winged helix DNA-binding domain"/>
    <property type="match status" value="1"/>
</dbReference>
<feature type="domain" description="RNA polymerase sigma factor 70 region 4 type 2" evidence="6">
    <location>
        <begin position="136"/>
        <end position="187"/>
    </location>
</feature>
<dbReference type="RefSeq" id="WP_316983949.1">
    <property type="nucleotide sequence ID" value="NZ_CP136521.1"/>
</dbReference>
<keyword evidence="3" id="KW-0731">Sigma factor</keyword>
<evidence type="ECO:0000313" key="7">
    <source>
        <dbReference type="EMBL" id="WOD44277.1"/>
    </source>
</evidence>
<sequence>MKAIKINDYNNQTIHDFDVITQILKGEKGLYEILMRRNNQKLYRVVRSYIKDENVIKDIMQNTYIKAYEKLYQFNKKSGFSTWLIRIGINEALHELKSNQRKMLIHPNTQNHKSFIEASKNMNPEHHIIQKEAQWILEKIIDQLPEKYKVVYILSEVENMKIKDISDCLDISINNVKVRTHRAKQMLKDNLYELSQKPNVFEFGFEKCDNLVKNVNKNI</sequence>
<feature type="domain" description="RNA polymerase sigma-70 region 2" evidence="5">
    <location>
        <begin position="34"/>
        <end position="101"/>
    </location>
</feature>
<dbReference type="InterPro" id="IPR007627">
    <property type="entry name" value="RNA_pol_sigma70_r2"/>
</dbReference>
<evidence type="ECO:0000259" key="5">
    <source>
        <dbReference type="Pfam" id="PF04542"/>
    </source>
</evidence>
<keyword evidence="4" id="KW-0804">Transcription</keyword>
<keyword evidence="2" id="KW-0805">Transcription regulation</keyword>
<dbReference type="InterPro" id="IPR039425">
    <property type="entry name" value="RNA_pol_sigma-70-like"/>
</dbReference>
<dbReference type="InterPro" id="IPR013325">
    <property type="entry name" value="RNA_pol_sigma_r2"/>
</dbReference>
<dbReference type="SUPFAM" id="SSF88659">
    <property type="entry name" value="Sigma3 and sigma4 domains of RNA polymerase sigma factors"/>
    <property type="match status" value="1"/>
</dbReference>
<dbReference type="Proteomes" id="UP001302486">
    <property type="component" value="Chromosome"/>
</dbReference>
<keyword evidence="8" id="KW-1185">Reference proteome</keyword>
<evidence type="ECO:0000256" key="3">
    <source>
        <dbReference type="ARBA" id="ARBA00023082"/>
    </source>
</evidence>
<evidence type="ECO:0000313" key="8">
    <source>
        <dbReference type="Proteomes" id="UP001302486"/>
    </source>
</evidence>
<dbReference type="InterPro" id="IPR036388">
    <property type="entry name" value="WH-like_DNA-bd_sf"/>
</dbReference>
<reference evidence="8" key="1">
    <citation type="submission" date="2024-06" db="EMBL/GenBank/DDBJ databases">
        <title>Hwangdonia haimaensis gen. nov., sp. nov., a member of the family Flavobacteriaceae isolated from the haima cold seep.</title>
        <authorList>
            <person name="Li J."/>
        </authorList>
    </citation>
    <scope>NUCLEOTIDE SEQUENCE [LARGE SCALE GENOMIC DNA]</scope>
    <source>
        <strain evidence="8">SCSIO 19198</strain>
    </source>
</reference>
<dbReference type="NCBIfam" id="NF008888">
    <property type="entry name" value="PRK11922.1"/>
    <property type="match status" value="1"/>
</dbReference>
<dbReference type="SUPFAM" id="SSF88946">
    <property type="entry name" value="Sigma2 domain of RNA polymerase sigma factors"/>
    <property type="match status" value="1"/>
</dbReference>